<comment type="caution">
    <text evidence="8">The sequence shown here is derived from an EMBL/GenBank/DDBJ whole genome shotgun (WGS) entry which is preliminary data.</text>
</comment>
<dbReference type="Pfam" id="PF22621">
    <property type="entry name" value="CurL-like_PKS_C"/>
    <property type="match status" value="1"/>
</dbReference>
<dbReference type="InterPro" id="IPR050091">
    <property type="entry name" value="PKS_NRPS_Biosynth_Enz"/>
</dbReference>
<dbReference type="InterPro" id="IPR036736">
    <property type="entry name" value="ACP-like_sf"/>
</dbReference>
<evidence type="ECO:0000259" key="5">
    <source>
        <dbReference type="PROSITE" id="PS50075"/>
    </source>
</evidence>
<dbReference type="PROSITE" id="PS50075">
    <property type="entry name" value="CARRIER"/>
    <property type="match status" value="1"/>
</dbReference>
<accession>A0ABV2BXX9</accession>
<dbReference type="InterPro" id="IPR016039">
    <property type="entry name" value="Thiolase-like"/>
</dbReference>
<evidence type="ECO:0000259" key="6">
    <source>
        <dbReference type="PROSITE" id="PS51186"/>
    </source>
</evidence>
<evidence type="ECO:0000256" key="3">
    <source>
        <dbReference type="ARBA" id="ARBA00022553"/>
    </source>
</evidence>
<feature type="domain" description="Ketosynthase family 3 (KS3)" evidence="7">
    <location>
        <begin position="571"/>
        <end position="991"/>
    </location>
</feature>
<dbReference type="Pfam" id="PF00109">
    <property type="entry name" value="ketoacyl-synt"/>
    <property type="match status" value="1"/>
</dbReference>
<keyword evidence="3" id="KW-0597">Phosphoprotein</keyword>
<dbReference type="InterPro" id="IPR016181">
    <property type="entry name" value="Acyl_CoA_acyltransferase"/>
</dbReference>
<dbReference type="Pfam" id="PF02801">
    <property type="entry name" value="Ketoacyl-synt_C"/>
    <property type="match status" value="1"/>
</dbReference>
<evidence type="ECO:0000313" key="8">
    <source>
        <dbReference type="EMBL" id="MET1256783.1"/>
    </source>
</evidence>
<keyword evidence="4" id="KW-0808">Transferase</keyword>
<dbReference type="SUPFAM" id="SSF53901">
    <property type="entry name" value="Thiolase-like"/>
    <property type="match status" value="1"/>
</dbReference>
<dbReference type="EMBL" id="JBEVCJ010000027">
    <property type="protein sequence ID" value="MET1256783.1"/>
    <property type="molecule type" value="Genomic_DNA"/>
</dbReference>
<dbReference type="InterPro" id="IPR000182">
    <property type="entry name" value="GNAT_dom"/>
</dbReference>
<gene>
    <name evidence="8" type="ORF">ABVT43_16695</name>
</gene>
<evidence type="ECO:0000256" key="1">
    <source>
        <dbReference type="ARBA" id="ARBA00005194"/>
    </source>
</evidence>
<dbReference type="CDD" id="cd00833">
    <property type="entry name" value="PKS"/>
    <property type="match status" value="1"/>
</dbReference>
<dbReference type="SMART" id="SM00825">
    <property type="entry name" value="PKS_KS"/>
    <property type="match status" value="1"/>
</dbReference>
<feature type="domain" description="Carrier" evidence="5">
    <location>
        <begin position="470"/>
        <end position="547"/>
    </location>
</feature>
<dbReference type="Pfam" id="PF00550">
    <property type="entry name" value="PP-binding"/>
    <property type="match status" value="1"/>
</dbReference>
<dbReference type="InterPro" id="IPR018201">
    <property type="entry name" value="Ketoacyl_synth_AS"/>
</dbReference>
<proteinExistence type="predicted"/>
<dbReference type="PANTHER" id="PTHR43775:SF37">
    <property type="entry name" value="SI:DKEY-61P9.11"/>
    <property type="match status" value="1"/>
</dbReference>
<name>A0ABV2BXX9_9GAMM</name>
<dbReference type="Gene3D" id="1.10.1200.10">
    <property type="entry name" value="ACP-like"/>
    <property type="match status" value="1"/>
</dbReference>
<feature type="domain" description="N-acetyltransferase" evidence="6">
    <location>
        <begin position="257"/>
        <end position="447"/>
    </location>
</feature>
<dbReference type="Gene3D" id="1.10.1240.100">
    <property type="match status" value="1"/>
</dbReference>
<dbReference type="InterPro" id="IPR009081">
    <property type="entry name" value="PP-bd_ACP"/>
</dbReference>
<dbReference type="RefSeq" id="WP_353897366.1">
    <property type="nucleotide sequence ID" value="NZ_JBEVCJ010000027.1"/>
</dbReference>
<protein>
    <submittedName>
        <fullName evidence="8">Beta-ketoacyl synthase N-terminal-like domain-containing protein</fullName>
    </submittedName>
</protein>
<reference evidence="8 9" key="1">
    <citation type="submission" date="2024-06" db="EMBL/GenBank/DDBJ databases">
        <authorList>
            <person name="Li F."/>
        </authorList>
    </citation>
    <scope>NUCLEOTIDE SEQUENCE [LARGE SCALE GENOMIC DNA]</scope>
    <source>
        <strain evidence="8 9">GXAS 311</strain>
    </source>
</reference>
<dbReference type="PROSITE" id="PS52004">
    <property type="entry name" value="KS3_2"/>
    <property type="match status" value="1"/>
</dbReference>
<dbReference type="Gene3D" id="3.40.47.10">
    <property type="match status" value="1"/>
</dbReference>
<dbReference type="PROSITE" id="PS00606">
    <property type="entry name" value="KS3_1"/>
    <property type="match status" value="1"/>
</dbReference>
<keyword evidence="2" id="KW-0596">Phosphopantetheine</keyword>
<dbReference type="SUPFAM" id="SSF47336">
    <property type="entry name" value="ACP-like"/>
    <property type="match status" value="1"/>
</dbReference>
<sequence length="1413" mass="157464">MNQSLPQNILQILQSDNIENWQVINCLPNNQSLIAQAFSSQSVNQLLDTLQTALAPAQFWVFKFDASQTLLRNQHNQCLPLIVKQTAPENLELKWVALILEQPNLALLAKKLIFICAWPHVFMSNVDMINNLDVADEIRFQSGQSLPDMSLMESEQQCLAALLQCLPAFNNTSSATMWLMQIYTTLKNTANHLAEHYLLLLADRSVTDNAQKQQQQIPLWGQKLLAAMSGLFDALDGKNSVCGEQTLTGYCLYRRPYKIRPALTTDMPQLLMLEEKCWQHTRMNKEHLLLRMQNFSAGQLVIEQQGRVVGAVYCQKISDKNQIDLYDAYSVHQLHDAHGQTIQLLAINIDPQVQNQNLGDQLLEFLLQLATLMPEIREVVGVTLCKKFYAAANTDFSAYIRQTGYKQDPVLAFHCSHGAQVEKAIANYRPDDFINQHFGVLVSYQLAQRQACQLTYQQSKSMAATRNNLPAIEQIEQQFVRSVAQLLNSEMTPPMYRIPLMELGLDSADLLLLQQMLNEQFALQLNAGFFFQFNSVQKVITHLTEKIAQNSHPKVALSESGQFEQTELYSERQIAIIGIACHLPGGIKRLDQLWQLLKEEKNAIIDFPQFRGSWPAETDYKAITRGGFLNDADQFDAGFFRLSPIEAINTDPQQRILLQLAWQCMQDAAINPENLEGSQTGVYVGASNTDYSRLIQAQNTPTQAHFATGSSLAVLANRISYFFDFSGPSLVIDTACSASMVALHTAIRALRFQECEQALVGGVNLICDPALSIAYHKAGMLSADGQCKVFDTNANGYVRSEGAVMLMLKSLPKAIADGNPIHAVIEGSAINHGGLAGGLTVPNPEKQSELILQAWRDAQISASDVGYIEAHGTGTSLGDPIEIQGIQMAFAAQLGEQPLTRPCMIGSIKSNLGHLEAAAGLAGVIKAVICLKQRQIPASLQIHQLSEKLDFNPQQLQINQRLHNWQNEARRIAGVSSFGSGGANGHVVLSEYLASNEYLASTDKTDDLEIECTSKNHSNNNKVAYLIVLSAPEHAGLIKLVSQLVNWLSSANVSLSLASLAYTLQVARSSFPCRLAIVTTDEADLIGQLKHWLTDAKDNLVQTKFSQENNRDTKQEINQEINQIAKRWLQGDEVDFTGLYKNLPALIHVPAYPFNQQSFWVKTNKASSQLKPSSYHTESHHPVVTDTFTETFKEIALVNCFQQGRFTCLSLSYAIELLTKAIQKFNQFAQLKSDVLVFENIYFYPCAILLGQKISFVVEMSVSEKQLELTIQQNQKNRQHRLLKAIIHNDKLAQSFDVSQTDWEGLADAANSPLSEGESTGAALFVVKESNDGLPLDSQLTSSFELKYQLPRNTFNQLLPRLVSQLSSHIYLPKLTLLANIKYISHVNVAIQSQRISLFNDAKKLIAVIELSR</sequence>
<dbReference type="PROSITE" id="PS51186">
    <property type="entry name" value="GNAT"/>
    <property type="match status" value="1"/>
</dbReference>
<evidence type="ECO:0000256" key="2">
    <source>
        <dbReference type="ARBA" id="ARBA00022450"/>
    </source>
</evidence>
<keyword evidence="9" id="KW-1185">Reference proteome</keyword>
<dbReference type="Gene3D" id="3.40.630.30">
    <property type="match status" value="1"/>
</dbReference>
<evidence type="ECO:0000256" key="4">
    <source>
        <dbReference type="ARBA" id="ARBA00022679"/>
    </source>
</evidence>
<dbReference type="Proteomes" id="UP001548189">
    <property type="component" value="Unassembled WGS sequence"/>
</dbReference>
<dbReference type="InterPro" id="IPR014031">
    <property type="entry name" value="Ketoacyl_synth_C"/>
</dbReference>
<evidence type="ECO:0000313" key="9">
    <source>
        <dbReference type="Proteomes" id="UP001548189"/>
    </source>
</evidence>
<evidence type="ECO:0000259" key="7">
    <source>
        <dbReference type="PROSITE" id="PS52004"/>
    </source>
</evidence>
<dbReference type="PANTHER" id="PTHR43775">
    <property type="entry name" value="FATTY ACID SYNTHASE"/>
    <property type="match status" value="1"/>
</dbReference>
<dbReference type="InterPro" id="IPR014030">
    <property type="entry name" value="Ketoacyl_synth_N"/>
</dbReference>
<comment type="pathway">
    <text evidence="1">Lipid metabolism; fatty acid biosynthesis.</text>
</comment>
<organism evidence="8 9">
    <name type="scientific">Aliikangiella maris</name>
    <dbReference type="NCBI Taxonomy" id="3162458"/>
    <lineage>
        <taxon>Bacteria</taxon>
        <taxon>Pseudomonadati</taxon>
        <taxon>Pseudomonadota</taxon>
        <taxon>Gammaproteobacteria</taxon>
        <taxon>Oceanospirillales</taxon>
        <taxon>Pleioneaceae</taxon>
        <taxon>Aliikangiella</taxon>
    </lineage>
</organism>
<dbReference type="SUPFAM" id="SSF55729">
    <property type="entry name" value="Acyl-CoA N-acyltransferases (Nat)"/>
    <property type="match status" value="1"/>
</dbReference>
<dbReference type="InterPro" id="IPR020841">
    <property type="entry name" value="PKS_Beta-ketoAc_synthase_dom"/>
</dbReference>